<evidence type="ECO:0000313" key="2">
    <source>
        <dbReference type="Proteomes" id="UP000020766"/>
    </source>
</evidence>
<dbReference type="EMBL" id="JBOK01000008">
    <property type="protein sequence ID" value="EXU80415.1"/>
    <property type="molecule type" value="Genomic_DNA"/>
</dbReference>
<gene>
    <name evidence="1" type="ORF">AX13_17470</name>
</gene>
<sequence length="114" mass="12530">MLADWDVTPAVFVVEWCKSAVGSNSNVATDVKTMACIEYAASIDDGMGANDQISDATGRLDFHERINDHMLANDDVGATRGVLDIRQCGYPGAGVYFDHMVRYEFLVLSCRSFQ</sequence>
<keyword evidence="2" id="KW-1185">Reference proteome</keyword>
<protein>
    <submittedName>
        <fullName evidence="1">Uncharacterized protein</fullName>
    </submittedName>
</protein>
<dbReference type="AlphaFoldDB" id="A0A014P2M9"/>
<reference evidence="1 2" key="1">
    <citation type="submission" date="2014-01" db="EMBL/GenBank/DDBJ databases">
        <title>Interspecies Systems Biology Uncovers Metabolites Affecting C. elegans Gene Expression and Life History Traits.</title>
        <authorList>
            <person name="Watson E."/>
            <person name="Macneil L.T."/>
            <person name="Ritter A.D."/>
            <person name="Yilmaz L.S."/>
            <person name="Rosebrock A.P."/>
            <person name="Caudy A.A."/>
            <person name="Walhout A.J."/>
        </authorList>
    </citation>
    <scope>NUCLEOTIDE SEQUENCE [LARGE SCALE GENOMIC DNA]</scope>
    <source>
        <strain evidence="1 2">DA1877</strain>
    </source>
</reference>
<dbReference type="Proteomes" id="UP000020766">
    <property type="component" value="Unassembled WGS sequence"/>
</dbReference>
<evidence type="ECO:0000313" key="1">
    <source>
        <dbReference type="EMBL" id="EXU80415.1"/>
    </source>
</evidence>
<name>A0A014P2M9_9BURK</name>
<comment type="caution">
    <text evidence="1">The sequence shown here is derived from an EMBL/GenBank/DDBJ whole genome shotgun (WGS) entry which is preliminary data.</text>
</comment>
<proteinExistence type="predicted"/>
<accession>A0A014P2M9</accession>
<organism evidence="1 2">
    <name type="scientific">Comamonas aquatica DA1877</name>
    <dbReference type="NCBI Taxonomy" id="1457173"/>
    <lineage>
        <taxon>Bacteria</taxon>
        <taxon>Pseudomonadati</taxon>
        <taxon>Pseudomonadota</taxon>
        <taxon>Betaproteobacteria</taxon>
        <taxon>Burkholderiales</taxon>
        <taxon>Comamonadaceae</taxon>
        <taxon>Comamonas</taxon>
    </lineage>
</organism>